<dbReference type="GO" id="GO:0016787">
    <property type="term" value="F:hydrolase activity"/>
    <property type="evidence" value="ECO:0007669"/>
    <property type="project" value="UniProtKB-KW"/>
</dbReference>
<dbReference type="Proteomes" id="UP000325286">
    <property type="component" value="Chromosome"/>
</dbReference>
<accession>A0A5B9QX31</accession>
<keyword evidence="2 8" id="KW-0378">Hydrolase</keyword>
<keyword evidence="4" id="KW-0067">ATP-binding</keyword>
<evidence type="ECO:0000313" key="9">
    <source>
        <dbReference type="Proteomes" id="UP000325286"/>
    </source>
</evidence>
<dbReference type="OrthoDB" id="9808833at2"/>
<feature type="region of interest" description="Disordered" evidence="5">
    <location>
        <begin position="839"/>
        <end position="863"/>
    </location>
</feature>
<name>A0A5B9QX31_9BACT</name>
<dbReference type="Gene3D" id="3.40.50.300">
    <property type="entry name" value="P-loop containing nucleotide triphosphate hydrolases"/>
    <property type="match status" value="2"/>
</dbReference>
<dbReference type="EC" id="3.6.4.13" evidence="8"/>
<dbReference type="InterPro" id="IPR014001">
    <property type="entry name" value="Helicase_ATP-bd"/>
</dbReference>
<dbReference type="GO" id="GO:0003676">
    <property type="term" value="F:nucleic acid binding"/>
    <property type="evidence" value="ECO:0007669"/>
    <property type="project" value="InterPro"/>
</dbReference>
<dbReference type="Pfam" id="PF08482">
    <property type="entry name" value="HrpB_C"/>
    <property type="match status" value="1"/>
</dbReference>
<dbReference type="KEGG" id="rul:UC8_43940"/>
<dbReference type="AlphaFoldDB" id="A0A5B9QX31"/>
<evidence type="ECO:0000259" key="7">
    <source>
        <dbReference type="PROSITE" id="PS51194"/>
    </source>
</evidence>
<dbReference type="Pfam" id="PF00270">
    <property type="entry name" value="DEAD"/>
    <property type="match status" value="1"/>
</dbReference>
<dbReference type="InterPro" id="IPR001650">
    <property type="entry name" value="Helicase_C-like"/>
</dbReference>
<feature type="domain" description="Helicase C-terminal" evidence="7">
    <location>
        <begin position="207"/>
        <end position="375"/>
    </location>
</feature>
<dbReference type="PANTHER" id="PTHR43519">
    <property type="entry name" value="ATP-DEPENDENT RNA HELICASE HRPB"/>
    <property type="match status" value="1"/>
</dbReference>
<reference evidence="8 9" key="1">
    <citation type="submission" date="2019-08" db="EMBL/GenBank/DDBJ databases">
        <title>Deep-cultivation of Planctomycetes and their phenomic and genomic characterization uncovers novel biology.</title>
        <authorList>
            <person name="Wiegand S."/>
            <person name="Jogler M."/>
            <person name="Boedeker C."/>
            <person name="Pinto D."/>
            <person name="Vollmers J."/>
            <person name="Rivas-Marin E."/>
            <person name="Kohn T."/>
            <person name="Peeters S.H."/>
            <person name="Heuer A."/>
            <person name="Rast P."/>
            <person name="Oberbeckmann S."/>
            <person name="Bunk B."/>
            <person name="Jeske O."/>
            <person name="Meyerdierks A."/>
            <person name="Storesund J.E."/>
            <person name="Kallscheuer N."/>
            <person name="Luecker S."/>
            <person name="Lage O.M."/>
            <person name="Pohl T."/>
            <person name="Merkel B.J."/>
            <person name="Hornburger P."/>
            <person name="Mueller R.-W."/>
            <person name="Bruemmer F."/>
            <person name="Labrenz M."/>
            <person name="Spormann A.M."/>
            <person name="Op den Camp H."/>
            <person name="Overmann J."/>
            <person name="Amann R."/>
            <person name="Jetten M.S.M."/>
            <person name="Mascher T."/>
            <person name="Medema M.H."/>
            <person name="Devos D.P."/>
            <person name="Kaster A.-K."/>
            <person name="Ovreas L."/>
            <person name="Rohde M."/>
            <person name="Galperin M.Y."/>
            <person name="Jogler C."/>
        </authorList>
    </citation>
    <scope>NUCLEOTIDE SEQUENCE [LARGE SCALE GENOMIC DNA]</scope>
    <source>
        <strain evidence="8 9">UC8</strain>
    </source>
</reference>
<keyword evidence="3 8" id="KW-0347">Helicase</keyword>
<dbReference type="InterPro" id="IPR027417">
    <property type="entry name" value="P-loop_NTPase"/>
</dbReference>
<organism evidence="8 9">
    <name type="scientific">Roseimaritima ulvae</name>
    <dbReference type="NCBI Taxonomy" id="980254"/>
    <lineage>
        <taxon>Bacteria</taxon>
        <taxon>Pseudomonadati</taxon>
        <taxon>Planctomycetota</taxon>
        <taxon>Planctomycetia</taxon>
        <taxon>Pirellulales</taxon>
        <taxon>Pirellulaceae</taxon>
        <taxon>Roseimaritima</taxon>
    </lineage>
</organism>
<keyword evidence="1" id="KW-0547">Nucleotide-binding</keyword>
<dbReference type="PIRSF" id="PIRSF005496">
    <property type="entry name" value="ATP_hel_hrpB"/>
    <property type="match status" value="1"/>
</dbReference>
<evidence type="ECO:0000256" key="1">
    <source>
        <dbReference type="ARBA" id="ARBA00022741"/>
    </source>
</evidence>
<dbReference type="InterPro" id="IPR007502">
    <property type="entry name" value="Helicase-assoc_dom"/>
</dbReference>
<evidence type="ECO:0000256" key="5">
    <source>
        <dbReference type="SAM" id="MobiDB-lite"/>
    </source>
</evidence>
<dbReference type="Pfam" id="PF00271">
    <property type="entry name" value="Helicase_C"/>
    <property type="match status" value="1"/>
</dbReference>
<evidence type="ECO:0000256" key="3">
    <source>
        <dbReference type="ARBA" id="ARBA00022806"/>
    </source>
</evidence>
<dbReference type="RefSeq" id="WP_148080458.1">
    <property type="nucleotide sequence ID" value="NZ_CP042914.1"/>
</dbReference>
<dbReference type="InterPro" id="IPR011545">
    <property type="entry name" value="DEAD/DEAH_box_helicase_dom"/>
</dbReference>
<evidence type="ECO:0000256" key="4">
    <source>
        <dbReference type="ARBA" id="ARBA00022840"/>
    </source>
</evidence>
<feature type="region of interest" description="Disordered" evidence="5">
    <location>
        <begin position="462"/>
        <end position="489"/>
    </location>
</feature>
<dbReference type="Gene3D" id="1.20.120.1080">
    <property type="match status" value="1"/>
</dbReference>
<dbReference type="SUPFAM" id="SSF52540">
    <property type="entry name" value="P-loop containing nucleoside triphosphate hydrolases"/>
    <property type="match status" value="1"/>
</dbReference>
<evidence type="ECO:0000256" key="2">
    <source>
        <dbReference type="ARBA" id="ARBA00022801"/>
    </source>
</evidence>
<dbReference type="InterPro" id="IPR010225">
    <property type="entry name" value="HrpB"/>
</dbReference>
<dbReference type="SMART" id="SM00847">
    <property type="entry name" value="HA2"/>
    <property type="match status" value="1"/>
</dbReference>
<protein>
    <submittedName>
        <fullName evidence="8">ATP-dependent RNA helicase HrpB</fullName>
        <ecNumber evidence="8">3.6.4.13</ecNumber>
    </submittedName>
</protein>
<evidence type="ECO:0000313" key="8">
    <source>
        <dbReference type="EMBL" id="QEG42360.1"/>
    </source>
</evidence>
<dbReference type="SMART" id="SM00487">
    <property type="entry name" value="DEXDc"/>
    <property type="match status" value="1"/>
</dbReference>
<dbReference type="SMART" id="SM00490">
    <property type="entry name" value="HELICc"/>
    <property type="match status" value="1"/>
</dbReference>
<feature type="domain" description="Helicase ATP-binding" evidence="6">
    <location>
        <begin position="18"/>
        <end position="181"/>
    </location>
</feature>
<gene>
    <name evidence="8" type="primary">hrpB_1</name>
    <name evidence="8" type="ORF">UC8_43940</name>
</gene>
<keyword evidence="9" id="KW-1185">Reference proteome</keyword>
<proteinExistence type="predicted"/>
<dbReference type="PROSITE" id="PS51194">
    <property type="entry name" value="HELICASE_CTER"/>
    <property type="match status" value="1"/>
</dbReference>
<dbReference type="InterPro" id="IPR013689">
    <property type="entry name" value="RNA_helicase_ATP-dep_HrpB_C"/>
</dbReference>
<feature type="compositionally biased region" description="Gly residues" evidence="5">
    <location>
        <begin position="468"/>
        <end position="477"/>
    </location>
</feature>
<dbReference type="CDD" id="cd18791">
    <property type="entry name" value="SF2_C_RHA"/>
    <property type="match status" value="1"/>
</dbReference>
<evidence type="ECO:0000259" key="6">
    <source>
        <dbReference type="PROSITE" id="PS51192"/>
    </source>
</evidence>
<dbReference type="GO" id="GO:0005524">
    <property type="term" value="F:ATP binding"/>
    <property type="evidence" value="ECO:0007669"/>
    <property type="project" value="UniProtKB-KW"/>
</dbReference>
<dbReference type="GO" id="GO:0003724">
    <property type="term" value="F:RNA helicase activity"/>
    <property type="evidence" value="ECO:0007669"/>
    <property type="project" value="UniProtKB-EC"/>
</dbReference>
<sequence length="863" mass="94499">MTRVPAELPIVQVLADVLRGLTSASTVVLKAPPGAGKTTGVPIAIDEAGLLNGRMLIAQPRRLAARAAAARIADLVGTRVGDAVGYQVRFDRRWQDSTRIVAVTTGVLLRRLQGDNFLEGFDAVLLDEFHERSLEADLALGMLLRLQQTVRPDLKLVVMSATLDPQAIADFLSAGGSAVQMVESQGRAFPVQVRYGRQLQRSPLEQQIAQLMPNVLAATPGHVLVFLPGVGEIRKTQRQLQSLPAARGAEILLLYGDLSPDKQDHVLRPSRQRKIVLATNIAETSVTIPGVTAVVDSGLARVLRYDADVGLPRLQVEPISNASAEQRAGRAGRTEAGVAWRLWPQAADRGRPEYDTPEVLRSDLAGAVLQLAGFGETDVAAFPWMDKPSDEAIEFAQALLRRLGALDDFGITSLGKRMLTLPVHPRLARLLIAGEQLGVAARTAVTAALLSERDPFRAGQLAKSQPIRGGGGRGKGIGKAPRVGSGGRSDIVDQLNRLERFAEGRDDPAINQAAARQVFRVAEQLARMLDGGTGPQTLTGDASDTAIMRALLAAYPDRLARRRSRGSDRAIMAAGKGVKLSGESNVRDGDLFLAIDVQQATGDAKVRKASAVEFEWLDTADFEQRDECFFHPSLKQIAARRRTYWNGLLLNETPIERADETQSQQLLFEHAVRNWERVFPADDPRLQSLLARIRCLRQWNPELDLPACDTLALHDVCLQLCRGRKSFAELQVAPWGDYVAALLSFEQQQTLDAQAPQRIQVPSGNSIEIEYCEDKPPVLAVRLQELFGWKETPRIAGGRVPLLLHLLGPNGRPQQVTEDLASFWENTYPQVRKDLRRRYSKHHWPEDPTAATATRSGLGRDAK</sequence>
<dbReference type="PROSITE" id="PS51192">
    <property type="entry name" value="HELICASE_ATP_BIND_1"/>
    <property type="match status" value="1"/>
</dbReference>
<dbReference type="EMBL" id="CP042914">
    <property type="protein sequence ID" value="QEG42360.1"/>
    <property type="molecule type" value="Genomic_DNA"/>
</dbReference>
<dbReference type="PANTHER" id="PTHR43519:SF1">
    <property type="entry name" value="ATP-DEPENDENT RNA HELICASE HRPB"/>
    <property type="match status" value="1"/>
</dbReference>